<organism evidence="1">
    <name type="scientific">Clostridioides difficile</name>
    <name type="common">Peptoclostridium difficile</name>
    <dbReference type="NCBI Taxonomy" id="1496"/>
    <lineage>
        <taxon>Bacteria</taxon>
        <taxon>Bacillati</taxon>
        <taxon>Bacillota</taxon>
        <taxon>Clostridia</taxon>
        <taxon>Peptostreptococcales</taxon>
        <taxon>Peptostreptococcaceae</taxon>
        <taxon>Clostridioides</taxon>
    </lineage>
</organism>
<reference evidence="1" key="1">
    <citation type="submission" date="2018-06" db="EMBL/GenBank/DDBJ databases">
        <authorList>
            <consortium name="Pathogen Informatics"/>
            <person name="Doyle S."/>
        </authorList>
    </citation>
    <scope>NUCLEOTIDE SEQUENCE</scope>
    <source>
        <strain evidence="1">NCTC13307</strain>
    </source>
</reference>
<proteinExistence type="predicted"/>
<sequence length="47" mass="5788">MNFLVHEALFLYEIKYIFIISTMKKRLVSILRQYNFYVTLILVNIKF</sequence>
<name>A0A346WJB8_CLODI</name>
<dbReference type="EMBL" id="UFWD01000001">
    <property type="protein sequence ID" value="SUY24092.1"/>
    <property type="molecule type" value="Genomic_DNA"/>
</dbReference>
<gene>
    <name evidence="1" type="ORF">NCTC13307_02074</name>
</gene>
<accession>A0A346WJB8</accession>
<dbReference type="AlphaFoldDB" id="A0A346WJB8"/>
<evidence type="ECO:0000313" key="1">
    <source>
        <dbReference type="EMBL" id="SUY24092.1"/>
    </source>
</evidence>
<protein>
    <submittedName>
        <fullName evidence="1">Uncharacterized protein</fullName>
    </submittedName>
</protein>